<sequence>MAKTTKKTVPAPTPAAESSKMGKAALIAEVSSKTGLTRQQASGVTDSVLNAVIEALQAGQTVSLPALGTFSIKETAARTGVKPGTTEKIQIPAGKKVAFKVATGLKGTL</sequence>
<dbReference type="RefSeq" id="WP_189643891.1">
    <property type="nucleotide sequence ID" value="NZ_BNAL01000038.1"/>
</dbReference>
<dbReference type="Gene3D" id="4.10.520.10">
    <property type="entry name" value="IHF-like DNA-binding proteins"/>
    <property type="match status" value="1"/>
</dbReference>
<dbReference type="SUPFAM" id="SSF47729">
    <property type="entry name" value="IHF-like DNA-binding proteins"/>
    <property type="match status" value="1"/>
</dbReference>
<dbReference type="PANTHER" id="PTHR33175:SF3">
    <property type="entry name" value="DNA-BINDING PROTEIN HU-BETA"/>
    <property type="match status" value="1"/>
</dbReference>
<keyword evidence="2 5" id="KW-0238">DNA-binding</keyword>
<comment type="similarity">
    <text evidence="3">Belongs to the bacterial histone-like protein family.</text>
</comment>
<evidence type="ECO:0000313" key="5">
    <source>
        <dbReference type="EMBL" id="GHG09909.1"/>
    </source>
</evidence>
<dbReference type="Pfam" id="PF00216">
    <property type="entry name" value="Bac_DNA_binding"/>
    <property type="match status" value="1"/>
</dbReference>
<comment type="caution">
    <text evidence="5">The sequence shown here is derived from an EMBL/GenBank/DDBJ whole genome shotgun (WGS) entry which is preliminary data.</text>
</comment>
<reference evidence="6" key="1">
    <citation type="journal article" date="2019" name="Int. J. Syst. Evol. Microbiol.">
        <title>The Global Catalogue of Microorganisms (GCM) 10K type strain sequencing project: providing services to taxonomists for standard genome sequencing and annotation.</title>
        <authorList>
            <consortium name="The Broad Institute Genomics Platform"/>
            <consortium name="The Broad Institute Genome Sequencing Center for Infectious Disease"/>
            <person name="Wu L."/>
            <person name="Ma J."/>
        </authorList>
    </citation>
    <scope>NUCLEOTIDE SEQUENCE [LARGE SCALE GENOMIC DNA]</scope>
    <source>
        <strain evidence="6">CGMCC 1.18439</strain>
    </source>
</reference>
<evidence type="ECO:0000256" key="3">
    <source>
        <dbReference type="RuleBase" id="RU003939"/>
    </source>
</evidence>
<dbReference type="InterPro" id="IPR000119">
    <property type="entry name" value="Hist_DNA-bd"/>
</dbReference>
<dbReference type="InterPro" id="IPR010992">
    <property type="entry name" value="IHF-like_DNA-bd_dom_sf"/>
</dbReference>
<feature type="compositionally biased region" description="Low complexity" evidence="4">
    <location>
        <begin position="7"/>
        <end position="16"/>
    </location>
</feature>
<dbReference type="CDD" id="cd13831">
    <property type="entry name" value="HU"/>
    <property type="match status" value="1"/>
</dbReference>
<evidence type="ECO:0000256" key="1">
    <source>
        <dbReference type="ARBA" id="ARBA00023067"/>
    </source>
</evidence>
<evidence type="ECO:0000256" key="4">
    <source>
        <dbReference type="SAM" id="MobiDB-lite"/>
    </source>
</evidence>
<organism evidence="5 6">
    <name type="scientific">Deinococcus piscis</name>
    <dbReference type="NCBI Taxonomy" id="394230"/>
    <lineage>
        <taxon>Bacteria</taxon>
        <taxon>Thermotogati</taxon>
        <taxon>Deinococcota</taxon>
        <taxon>Deinococci</taxon>
        <taxon>Deinococcales</taxon>
        <taxon>Deinococcaceae</taxon>
        <taxon>Deinococcus</taxon>
    </lineage>
</organism>
<evidence type="ECO:0000313" key="6">
    <source>
        <dbReference type="Proteomes" id="UP000632154"/>
    </source>
</evidence>
<dbReference type="Proteomes" id="UP000632154">
    <property type="component" value="Unassembled WGS sequence"/>
</dbReference>
<dbReference type="EMBL" id="BNAL01000038">
    <property type="protein sequence ID" value="GHG09909.1"/>
    <property type="molecule type" value="Genomic_DNA"/>
</dbReference>
<dbReference type="GO" id="GO:0003677">
    <property type="term" value="F:DNA binding"/>
    <property type="evidence" value="ECO:0007669"/>
    <property type="project" value="UniProtKB-KW"/>
</dbReference>
<accession>A0ABQ3KA12</accession>
<proteinExistence type="inferred from homology"/>
<dbReference type="SMART" id="SM00411">
    <property type="entry name" value="BHL"/>
    <property type="match status" value="1"/>
</dbReference>
<dbReference type="PANTHER" id="PTHR33175">
    <property type="entry name" value="DNA-BINDING PROTEIN HU"/>
    <property type="match status" value="1"/>
</dbReference>
<evidence type="ECO:0000256" key="2">
    <source>
        <dbReference type="ARBA" id="ARBA00023125"/>
    </source>
</evidence>
<keyword evidence="1" id="KW-0226">DNA condensation</keyword>
<gene>
    <name evidence="5" type="primary">hup</name>
    <name evidence="5" type="ORF">GCM10017783_23020</name>
</gene>
<protein>
    <submittedName>
        <fullName evidence="5">DNA-binding protein HU</fullName>
    </submittedName>
</protein>
<keyword evidence="6" id="KW-1185">Reference proteome</keyword>
<feature type="region of interest" description="Disordered" evidence="4">
    <location>
        <begin position="1"/>
        <end position="22"/>
    </location>
</feature>
<name>A0ABQ3KA12_9DEIO</name>